<accession>A0ABY3R9L5</accession>
<keyword evidence="1" id="KW-1133">Transmembrane helix</keyword>
<feature type="transmembrane region" description="Helical" evidence="1">
    <location>
        <begin position="35"/>
        <end position="54"/>
    </location>
</feature>
<dbReference type="RefSeq" id="WP_231320086.1">
    <property type="nucleotide sequence ID" value="NZ_CP088156.1"/>
</dbReference>
<gene>
    <name evidence="2" type="ORF">LQG66_33600</name>
</gene>
<sequence length="63" mass="7233">MLPLILAALLYLSFLCACGYYTADYAGQRGRSKLAWFIWGALFYPLPYIALALMPRLREETRV</sequence>
<organism evidence="2 3">
    <name type="scientific">Bradyrhizobium ontarionense</name>
    <dbReference type="NCBI Taxonomy" id="2898149"/>
    <lineage>
        <taxon>Bacteria</taxon>
        <taxon>Pseudomonadati</taxon>
        <taxon>Pseudomonadota</taxon>
        <taxon>Alphaproteobacteria</taxon>
        <taxon>Hyphomicrobiales</taxon>
        <taxon>Nitrobacteraceae</taxon>
        <taxon>Bradyrhizobium</taxon>
    </lineage>
</organism>
<keyword evidence="1" id="KW-0812">Transmembrane</keyword>
<evidence type="ECO:0000256" key="1">
    <source>
        <dbReference type="SAM" id="Phobius"/>
    </source>
</evidence>
<evidence type="ECO:0000313" key="3">
    <source>
        <dbReference type="Proteomes" id="UP001431010"/>
    </source>
</evidence>
<keyword evidence="1" id="KW-0472">Membrane</keyword>
<keyword evidence="3" id="KW-1185">Reference proteome</keyword>
<protein>
    <recommendedName>
        <fullName evidence="4">Cardiolipin synthase N-terminal domain-containing protein</fullName>
    </recommendedName>
</protein>
<reference evidence="2" key="1">
    <citation type="journal article" date="2024" name="Antonie Van Leeuwenhoek">
        <title>Bradyrhizobium ontarionense sp. nov., a novel bacterial symbiont isolated from Aeschynomene indica (Indian jointvetch), harbours photosynthesis, nitrogen fixation and nitrous oxide (N2O) reductase genes.</title>
        <authorList>
            <person name="Bromfield E.S.P."/>
            <person name="Cloutier S."/>
        </authorList>
    </citation>
    <scope>NUCLEOTIDE SEQUENCE</scope>
    <source>
        <strain evidence="2">A19</strain>
    </source>
</reference>
<dbReference type="Proteomes" id="UP001431010">
    <property type="component" value="Chromosome"/>
</dbReference>
<proteinExistence type="predicted"/>
<evidence type="ECO:0008006" key="4">
    <source>
        <dbReference type="Google" id="ProtNLM"/>
    </source>
</evidence>
<name>A0ABY3R9L5_9BRAD</name>
<dbReference type="EMBL" id="CP088156">
    <property type="protein sequence ID" value="UFZ04074.1"/>
    <property type="molecule type" value="Genomic_DNA"/>
</dbReference>
<evidence type="ECO:0000313" key="2">
    <source>
        <dbReference type="EMBL" id="UFZ04074.1"/>
    </source>
</evidence>